<feature type="compositionally biased region" description="Basic and acidic residues" evidence="1">
    <location>
        <begin position="209"/>
        <end position="225"/>
    </location>
</feature>
<evidence type="ECO:0000256" key="2">
    <source>
        <dbReference type="SAM" id="Phobius"/>
    </source>
</evidence>
<reference evidence="3 4" key="1">
    <citation type="journal article" date="2013" name="J. Microbiol.">
        <title>Mucilaginibacter ginsenosidivorax sp. nov., with ginsenoside converting activity isolated from sediment.</title>
        <authorList>
            <person name="Kim J.K."/>
            <person name="Choi T.E."/>
            <person name="Liu Q.M."/>
            <person name="Park H.Y."/>
            <person name="Yi T.H."/>
            <person name="Yoon M.H."/>
            <person name="Kim S.C."/>
            <person name="Im W.T."/>
        </authorList>
    </citation>
    <scope>NUCLEOTIDE SEQUENCE [LARGE SCALE GENOMIC DNA]</scope>
    <source>
        <strain evidence="3 4">KHI28</strain>
    </source>
</reference>
<keyword evidence="2" id="KW-0472">Membrane</keyword>
<evidence type="ECO:0000313" key="4">
    <source>
        <dbReference type="Proteomes" id="UP000321362"/>
    </source>
</evidence>
<dbReference type="KEGG" id="mgk:FSB76_23465"/>
<protein>
    <submittedName>
        <fullName evidence="3">Uncharacterized protein</fullName>
    </submittedName>
</protein>
<organism evidence="3 4">
    <name type="scientific">Mucilaginibacter ginsenosidivorax</name>
    <dbReference type="NCBI Taxonomy" id="862126"/>
    <lineage>
        <taxon>Bacteria</taxon>
        <taxon>Pseudomonadati</taxon>
        <taxon>Bacteroidota</taxon>
        <taxon>Sphingobacteriia</taxon>
        <taxon>Sphingobacteriales</taxon>
        <taxon>Sphingobacteriaceae</taxon>
        <taxon>Mucilaginibacter</taxon>
    </lineage>
</organism>
<keyword evidence="2" id="KW-1133">Transmembrane helix</keyword>
<dbReference type="Proteomes" id="UP000321362">
    <property type="component" value="Chromosome"/>
</dbReference>
<dbReference type="EMBL" id="CP042437">
    <property type="protein sequence ID" value="QEC78763.1"/>
    <property type="molecule type" value="Genomic_DNA"/>
</dbReference>
<evidence type="ECO:0000313" key="3">
    <source>
        <dbReference type="EMBL" id="QEC78763.1"/>
    </source>
</evidence>
<feature type="transmembrane region" description="Helical" evidence="2">
    <location>
        <begin position="152"/>
        <end position="174"/>
    </location>
</feature>
<dbReference type="AlphaFoldDB" id="A0A5B8W4U4"/>
<keyword evidence="2" id="KW-0812">Transmembrane</keyword>
<evidence type="ECO:0000256" key="1">
    <source>
        <dbReference type="SAM" id="MobiDB-lite"/>
    </source>
</evidence>
<gene>
    <name evidence="3" type="ORF">FSB76_23465</name>
</gene>
<accession>A0A5B8W4U4</accession>
<feature type="region of interest" description="Disordered" evidence="1">
    <location>
        <begin position="195"/>
        <end position="225"/>
    </location>
</feature>
<name>A0A5B8W4U4_9SPHI</name>
<proteinExistence type="predicted"/>
<keyword evidence="4" id="KW-1185">Reference proteome</keyword>
<sequence>MFGLALIVFSFYFRENHLNVYDRKQDTYILDSLNNRKFEDSLSCADDDKTIDKAIKFNLKSGQKSALTSGDISNALTLLKSTDGFKQILPKDTGRYLSQFDYNLKYATRKTISSDSSILETLGVIIQAKNLLRTSPIDKIIYYYQNKLDDNFFIFEIIITLGFSLFLPGLFLWYTKTQIIQDELLKMQLAEARMKSSKTESKPPITGRKHFDPKVLPRPEARNLR</sequence>